<sequence length="57" mass="6222">MWALEKTVILNVAEFVALEQHDPPATGEDPLLFTPTADDTGDRLAREAGSPGQFILR</sequence>
<keyword evidence="3" id="KW-1185">Reference proteome</keyword>
<reference evidence="2" key="1">
    <citation type="submission" date="2016-01" db="EMBL/GenBank/DDBJ databases">
        <authorList>
            <person name="Mcilroy J.S."/>
            <person name="Karst M S."/>
            <person name="Albertsen M."/>
        </authorList>
    </citation>
    <scope>NUCLEOTIDE SEQUENCE</scope>
    <source>
        <strain evidence="2">Cfx-K</strain>
    </source>
</reference>
<dbReference type="AlphaFoldDB" id="A0A161K3P9"/>
<evidence type="ECO:0000313" key="3">
    <source>
        <dbReference type="Proteomes" id="UP000215027"/>
    </source>
</evidence>
<accession>A0A161K3P9</accession>
<proteinExistence type="predicted"/>
<dbReference type="EMBL" id="LN890655">
    <property type="protein sequence ID" value="CUS05297.2"/>
    <property type="molecule type" value="Genomic_DNA"/>
</dbReference>
<feature type="region of interest" description="Disordered" evidence="1">
    <location>
        <begin position="21"/>
        <end position="57"/>
    </location>
</feature>
<dbReference type="KEGG" id="pbf:CFX0092_A3419"/>
<name>A0A161K3P9_9CHLR</name>
<organism evidence="2 3">
    <name type="scientific">Candidatus Promineifilum breve</name>
    <dbReference type="NCBI Taxonomy" id="1806508"/>
    <lineage>
        <taxon>Bacteria</taxon>
        <taxon>Bacillati</taxon>
        <taxon>Chloroflexota</taxon>
        <taxon>Ardenticatenia</taxon>
        <taxon>Candidatus Promineifilales</taxon>
        <taxon>Candidatus Promineifilaceae</taxon>
        <taxon>Candidatus Promineifilum</taxon>
    </lineage>
</organism>
<gene>
    <name evidence="2" type="ORF">CFX0092_A3419</name>
</gene>
<evidence type="ECO:0000256" key="1">
    <source>
        <dbReference type="SAM" id="MobiDB-lite"/>
    </source>
</evidence>
<evidence type="ECO:0000313" key="2">
    <source>
        <dbReference type="EMBL" id="CUS05297.2"/>
    </source>
</evidence>
<protein>
    <submittedName>
        <fullName evidence="2">Uncharacterized protein</fullName>
    </submittedName>
</protein>
<dbReference type="Proteomes" id="UP000215027">
    <property type="component" value="Chromosome I"/>
</dbReference>